<reference evidence="1 2" key="1">
    <citation type="submission" date="2014-02" db="EMBL/GenBank/DDBJ databases">
        <title>The genome sequence of Colletotrichum fioriniae PJ7.</title>
        <authorList>
            <person name="Baroncelli R."/>
            <person name="Thon M.R."/>
        </authorList>
    </citation>
    <scope>NUCLEOTIDE SEQUENCE [LARGE SCALE GENOMIC DNA]</scope>
    <source>
        <strain evidence="1 2">PJ7</strain>
    </source>
</reference>
<dbReference type="EMBL" id="JARH01000363">
    <property type="protein sequence ID" value="EXF81606.1"/>
    <property type="molecule type" value="Genomic_DNA"/>
</dbReference>
<dbReference type="eggNOG" id="KOG1178">
    <property type="taxonomic scope" value="Eukaryota"/>
</dbReference>
<proteinExistence type="predicted"/>
<organism evidence="1 2">
    <name type="scientific">Colletotrichum fioriniae PJ7</name>
    <dbReference type="NCBI Taxonomy" id="1445577"/>
    <lineage>
        <taxon>Eukaryota</taxon>
        <taxon>Fungi</taxon>
        <taxon>Dikarya</taxon>
        <taxon>Ascomycota</taxon>
        <taxon>Pezizomycotina</taxon>
        <taxon>Sordariomycetes</taxon>
        <taxon>Hypocreomycetidae</taxon>
        <taxon>Glomerellales</taxon>
        <taxon>Glomerellaceae</taxon>
        <taxon>Colletotrichum</taxon>
        <taxon>Colletotrichum acutatum species complex</taxon>
    </lineage>
</organism>
<evidence type="ECO:0000313" key="2">
    <source>
        <dbReference type="Proteomes" id="UP000020467"/>
    </source>
</evidence>
<dbReference type="STRING" id="1445577.A0A010RMF7"/>
<dbReference type="Proteomes" id="UP000020467">
    <property type="component" value="Unassembled WGS sequence"/>
</dbReference>
<comment type="caution">
    <text evidence="1">The sequence shown here is derived from an EMBL/GenBank/DDBJ whole genome shotgun (WGS) entry which is preliminary data.</text>
</comment>
<name>A0A010RMF7_9PEZI</name>
<evidence type="ECO:0008006" key="3">
    <source>
        <dbReference type="Google" id="ProtNLM"/>
    </source>
</evidence>
<protein>
    <recommendedName>
        <fullName evidence="3">Condensation domain-containing protein</fullName>
    </recommendedName>
</protein>
<dbReference type="KEGG" id="cfj:CFIO01_03810"/>
<dbReference type="OrthoDB" id="416786at2759"/>
<keyword evidence="2" id="KW-1185">Reference proteome</keyword>
<accession>A0A010RMF7</accession>
<gene>
    <name evidence="1" type="ORF">CFIO01_03810</name>
</gene>
<sequence>MGRDLGYWKAKMDGLGPLDQQLHGRDLAAAPSPKVTASLRREIVTTDIDEAASRLGTTPSSINGTLANFLPFRTSVDPKELVHDFLAKLQDHFWDETENGLDDIYSIAGLSRETHDNRILFLSQPFEPVAKDDPNDRYRWLVMAKSKVLMYQPYAMVVEVSNSLGDRHILKVMYDDTILDLVVAESIADCIVALVEVLTDANTANLALEEL</sequence>
<dbReference type="Gene3D" id="3.30.559.30">
    <property type="entry name" value="Nonribosomal peptide synthetase, condensation domain"/>
    <property type="match status" value="1"/>
</dbReference>
<dbReference type="SUPFAM" id="SSF52777">
    <property type="entry name" value="CoA-dependent acyltransferases"/>
    <property type="match status" value="1"/>
</dbReference>
<evidence type="ECO:0000313" key="1">
    <source>
        <dbReference type="EMBL" id="EXF81606.1"/>
    </source>
</evidence>
<dbReference type="AlphaFoldDB" id="A0A010RMF7"/>
<dbReference type="HOGENOM" id="CLU_1304760_0_0_1"/>